<dbReference type="EMBL" id="MN958101">
    <property type="protein sequence ID" value="QPD01088.1"/>
    <property type="molecule type" value="Genomic_DNA"/>
</dbReference>
<comment type="subcellular location">
    <subcellularLocation>
        <location evidence="1">Cell membrane</location>
    </subcellularLocation>
</comment>
<proteinExistence type="inferred from homology"/>
<dbReference type="GO" id="GO:0005886">
    <property type="term" value="C:plasma membrane"/>
    <property type="evidence" value="ECO:0007669"/>
    <property type="project" value="UniProtKB-SubCell"/>
</dbReference>
<keyword evidence="4 10" id="KW-0808">Transferase</keyword>
<evidence type="ECO:0000256" key="8">
    <source>
        <dbReference type="SAM" id="Phobius"/>
    </source>
</evidence>
<evidence type="ECO:0000256" key="5">
    <source>
        <dbReference type="ARBA" id="ARBA00022692"/>
    </source>
</evidence>
<evidence type="ECO:0000256" key="7">
    <source>
        <dbReference type="ARBA" id="ARBA00023136"/>
    </source>
</evidence>
<evidence type="ECO:0000256" key="4">
    <source>
        <dbReference type="ARBA" id="ARBA00022679"/>
    </source>
</evidence>
<evidence type="ECO:0000259" key="9">
    <source>
        <dbReference type="Pfam" id="PF02397"/>
    </source>
</evidence>
<feature type="domain" description="Bacterial sugar transferase" evidence="9">
    <location>
        <begin position="36"/>
        <end position="226"/>
    </location>
</feature>
<sequence>MIDERKVLPLMNTKLTYPISNEENQFMIIKPQPPLKRVFDLFFAIILFIVLLPLFLLFSIIVKVDGGSAFYGHERVGKNGQKFKCLKFRSMASNSQELLQNLLASDPIAYEEWHSTYKLKNDPRVTKIGHFLRKSSLDEMPQLINIIKGEMSFVGPRPVTQDELTRYKDNVIYYLAVTPGLTGLWQVSGRNDIDYETRVSLDTQYVKNWSFSQDLKILAKTFIIVILGKGAY</sequence>
<evidence type="ECO:0000256" key="2">
    <source>
        <dbReference type="ARBA" id="ARBA00006464"/>
    </source>
</evidence>
<comment type="similarity">
    <text evidence="2">Belongs to the bacterial sugar transferase family.</text>
</comment>
<dbReference type="InterPro" id="IPR003362">
    <property type="entry name" value="Bact_transf"/>
</dbReference>
<evidence type="ECO:0000313" key="10">
    <source>
        <dbReference type="EMBL" id="QPD01088.1"/>
    </source>
</evidence>
<dbReference type="Pfam" id="PF02397">
    <property type="entry name" value="Bac_transf"/>
    <property type="match status" value="1"/>
</dbReference>
<evidence type="ECO:0000256" key="1">
    <source>
        <dbReference type="ARBA" id="ARBA00004236"/>
    </source>
</evidence>
<name>A0A7S8F8L0_ACIBA</name>
<dbReference type="PANTHER" id="PTHR30576">
    <property type="entry name" value="COLANIC BIOSYNTHESIS UDP-GLUCOSE LIPID CARRIER TRANSFERASE"/>
    <property type="match status" value="1"/>
</dbReference>
<evidence type="ECO:0000256" key="3">
    <source>
        <dbReference type="ARBA" id="ARBA00022475"/>
    </source>
</evidence>
<organism evidence="10">
    <name type="scientific">Acinetobacter baumannii</name>
    <dbReference type="NCBI Taxonomy" id="470"/>
    <lineage>
        <taxon>Bacteria</taxon>
        <taxon>Pseudomonadati</taxon>
        <taxon>Pseudomonadota</taxon>
        <taxon>Gammaproteobacteria</taxon>
        <taxon>Moraxellales</taxon>
        <taxon>Moraxellaceae</taxon>
        <taxon>Acinetobacter</taxon>
        <taxon>Acinetobacter calcoaceticus/baumannii complex</taxon>
    </lineage>
</organism>
<gene>
    <name evidence="10" type="primary">itrA4</name>
</gene>
<dbReference type="PANTHER" id="PTHR30576:SF4">
    <property type="entry name" value="UNDECAPRENYL-PHOSPHATE GALACTOSE PHOSPHOTRANSFERASE"/>
    <property type="match status" value="1"/>
</dbReference>
<reference evidence="10" key="1">
    <citation type="submission" date="2020-01" db="EMBL/GenBank/DDBJ databases">
        <authorList>
            <person name="Kenyon J.J."/>
            <person name="MacDonald U."/>
            <person name="Hall R.M."/>
            <person name="Russo T.A."/>
        </authorList>
    </citation>
    <scope>NUCLEOTIDE SEQUENCE</scope>
    <source>
        <strain evidence="10">Ab850</strain>
    </source>
</reference>
<keyword evidence="5 8" id="KW-0812">Transmembrane</keyword>
<evidence type="ECO:0000256" key="6">
    <source>
        <dbReference type="ARBA" id="ARBA00022989"/>
    </source>
</evidence>
<keyword evidence="6 8" id="KW-1133">Transmembrane helix</keyword>
<keyword evidence="7 8" id="KW-0472">Membrane</keyword>
<protein>
    <submittedName>
        <fullName evidence="10">Oligosaccharide-unit synthesis initiating transferase</fullName>
    </submittedName>
</protein>
<accession>A0A7S8F8L0</accession>
<feature type="transmembrane region" description="Helical" evidence="8">
    <location>
        <begin position="41"/>
        <end position="62"/>
    </location>
</feature>
<dbReference type="GO" id="GO:0016780">
    <property type="term" value="F:phosphotransferase activity, for other substituted phosphate groups"/>
    <property type="evidence" value="ECO:0007669"/>
    <property type="project" value="TreeGrafter"/>
</dbReference>
<keyword evidence="3" id="KW-1003">Cell membrane</keyword>
<dbReference type="AlphaFoldDB" id="A0A7S8F8L0"/>